<reference evidence="2 3" key="1">
    <citation type="submission" date="2014-04" db="EMBL/GenBank/DDBJ databases">
        <authorList>
            <consortium name="DOE Joint Genome Institute"/>
            <person name="Kuo A."/>
            <person name="Girlanda M."/>
            <person name="Perotto S."/>
            <person name="Kohler A."/>
            <person name="Nagy L.G."/>
            <person name="Floudas D."/>
            <person name="Copeland A."/>
            <person name="Barry K.W."/>
            <person name="Cichocki N."/>
            <person name="Veneault-Fourrey C."/>
            <person name="LaButti K."/>
            <person name="Lindquist E.A."/>
            <person name="Lipzen A."/>
            <person name="Lundell T."/>
            <person name="Morin E."/>
            <person name="Murat C."/>
            <person name="Sun H."/>
            <person name="Tunlid A."/>
            <person name="Henrissat B."/>
            <person name="Grigoriev I.V."/>
            <person name="Hibbett D.S."/>
            <person name="Martin F."/>
            <person name="Nordberg H.P."/>
            <person name="Cantor M.N."/>
            <person name="Hua S.X."/>
        </authorList>
    </citation>
    <scope>NUCLEOTIDE SEQUENCE [LARGE SCALE GENOMIC DNA]</scope>
    <source>
        <strain evidence="2 3">MUT 4182</strain>
    </source>
</reference>
<evidence type="ECO:0000313" key="2">
    <source>
        <dbReference type="EMBL" id="KIO25488.1"/>
    </source>
</evidence>
<protein>
    <submittedName>
        <fullName evidence="2">Uncharacterized protein</fullName>
    </submittedName>
</protein>
<reference evidence="3" key="2">
    <citation type="submission" date="2015-01" db="EMBL/GenBank/DDBJ databases">
        <title>Evolutionary Origins and Diversification of the Mycorrhizal Mutualists.</title>
        <authorList>
            <consortium name="DOE Joint Genome Institute"/>
            <consortium name="Mycorrhizal Genomics Consortium"/>
            <person name="Kohler A."/>
            <person name="Kuo A."/>
            <person name="Nagy L.G."/>
            <person name="Floudas D."/>
            <person name="Copeland A."/>
            <person name="Barry K.W."/>
            <person name="Cichocki N."/>
            <person name="Veneault-Fourrey C."/>
            <person name="LaButti K."/>
            <person name="Lindquist E.A."/>
            <person name="Lipzen A."/>
            <person name="Lundell T."/>
            <person name="Morin E."/>
            <person name="Murat C."/>
            <person name="Riley R."/>
            <person name="Ohm R."/>
            <person name="Sun H."/>
            <person name="Tunlid A."/>
            <person name="Henrissat B."/>
            <person name="Grigoriev I.V."/>
            <person name="Hibbett D.S."/>
            <person name="Martin F."/>
        </authorList>
    </citation>
    <scope>NUCLEOTIDE SEQUENCE [LARGE SCALE GENOMIC DNA]</scope>
    <source>
        <strain evidence="3">MUT 4182</strain>
    </source>
</reference>
<dbReference type="HOGENOM" id="CLU_2063194_0_0_1"/>
<proteinExistence type="predicted"/>
<organism evidence="2 3">
    <name type="scientific">Tulasnella calospora MUT 4182</name>
    <dbReference type="NCBI Taxonomy" id="1051891"/>
    <lineage>
        <taxon>Eukaryota</taxon>
        <taxon>Fungi</taxon>
        <taxon>Dikarya</taxon>
        <taxon>Basidiomycota</taxon>
        <taxon>Agaricomycotina</taxon>
        <taxon>Agaricomycetes</taxon>
        <taxon>Cantharellales</taxon>
        <taxon>Tulasnellaceae</taxon>
        <taxon>Tulasnella</taxon>
    </lineage>
</organism>
<dbReference type="Proteomes" id="UP000054248">
    <property type="component" value="Unassembled WGS sequence"/>
</dbReference>
<evidence type="ECO:0000256" key="1">
    <source>
        <dbReference type="SAM" id="MobiDB-lite"/>
    </source>
</evidence>
<gene>
    <name evidence="2" type="ORF">M407DRAFT_25195</name>
</gene>
<sequence length="119" mass="13097">MLAKQFNATTPPEPSTSSLPYILKDEADEANINGRRDNQPPYGFTIKGPYLGTTGTFWPKSLSRLTHSSLDIFSIFLVHGVIRLPTTQKDIAGFPKKGNLQPPFRARSTTTLPAIHSLS</sequence>
<keyword evidence="3" id="KW-1185">Reference proteome</keyword>
<evidence type="ECO:0000313" key="3">
    <source>
        <dbReference type="Proteomes" id="UP000054248"/>
    </source>
</evidence>
<name>A0A0C3KVJ6_9AGAM</name>
<feature type="region of interest" description="Disordered" evidence="1">
    <location>
        <begin position="1"/>
        <end position="21"/>
    </location>
</feature>
<accession>A0A0C3KVJ6</accession>
<dbReference type="AlphaFoldDB" id="A0A0C3KVJ6"/>
<dbReference type="EMBL" id="KN823041">
    <property type="protein sequence ID" value="KIO25488.1"/>
    <property type="molecule type" value="Genomic_DNA"/>
</dbReference>